<accession>A0A9X3EYA5</accession>
<dbReference type="EMBL" id="JAPNKE010000002">
    <property type="protein sequence ID" value="MCY1012487.1"/>
    <property type="molecule type" value="Genomic_DNA"/>
</dbReference>
<feature type="region of interest" description="Disordered" evidence="1">
    <location>
        <begin position="32"/>
        <end position="70"/>
    </location>
</feature>
<reference evidence="2" key="1">
    <citation type="submission" date="2022-11" db="EMBL/GenBank/DDBJ databases">
        <title>Minimal conservation of predation-associated metabolite biosynthetic gene clusters underscores biosynthetic potential of Myxococcota including descriptions for ten novel species: Archangium lansinium sp. nov., Myxococcus landrumus sp. nov., Nannocystis bai.</title>
        <authorList>
            <person name="Ahearne A."/>
            <person name="Stevens C."/>
            <person name="Phillips K."/>
        </authorList>
    </citation>
    <scope>NUCLEOTIDE SEQUENCE</scope>
    <source>
        <strain evidence="2">Na p29</strain>
    </source>
</reference>
<evidence type="ECO:0008006" key="4">
    <source>
        <dbReference type="Google" id="ProtNLM"/>
    </source>
</evidence>
<evidence type="ECO:0000256" key="1">
    <source>
        <dbReference type="SAM" id="MobiDB-lite"/>
    </source>
</evidence>
<comment type="caution">
    <text evidence="2">The sequence shown here is derived from an EMBL/GenBank/DDBJ whole genome shotgun (WGS) entry which is preliminary data.</text>
</comment>
<keyword evidence="3" id="KW-1185">Reference proteome</keyword>
<name>A0A9X3EYA5_9BACT</name>
<sequence length="70" mass="7307">MYARPPHPATSHRLRHALACGLCTLLACGEPGEVAPKTGDKAEKAGKADKPADARAPETPVDAEPAEEYA</sequence>
<evidence type="ECO:0000313" key="2">
    <source>
        <dbReference type="EMBL" id="MCY1012487.1"/>
    </source>
</evidence>
<dbReference type="AlphaFoldDB" id="A0A9X3EYA5"/>
<feature type="compositionally biased region" description="Basic and acidic residues" evidence="1">
    <location>
        <begin position="38"/>
        <end position="56"/>
    </location>
</feature>
<evidence type="ECO:0000313" key="3">
    <source>
        <dbReference type="Proteomes" id="UP001150924"/>
    </source>
</evidence>
<gene>
    <name evidence="2" type="ORF">OV079_44545</name>
</gene>
<protein>
    <recommendedName>
        <fullName evidence="4">Lipoprotein</fullName>
    </recommendedName>
</protein>
<organism evidence="2 3">
    <name type="scientific">Nannocystis pusilla</name>
    <dbReference type="NCBI Taxonomy" id="889268"/>
    <lineage>
        <taxon>Bacteria</taxon>
        <taxon>Pseudomonadati</taxon>
        <taxon>Myxococcota</taxon>
        <taxon>Polyangia</taxon>
        <taxon>Nannocystales</taxon>
        <taxon>Nannocystaceae</taxon>
        <taxon>Nannocystis</taxon>
    </lineage>
</organism>
<dbReference type="Proteomes" id="UP001150924">
    <property type="component" value="Unassembled WGS sequence"/>
</dbReference>
<dbReference type="PROSITE" id="PS51257">
    <property type="entry name" value="PROKAR_LIPOPROTEIN"/>
    <property type="match status" value="1"/>
</dbReference>
<proteinExistence type="predicted"/>
<dbReference type="RefSeq" id="WP_267775928.1">
    <property type="nucleotide sequence ID" value="NZ_JAPNKE010000002.1"/>
</dbReference>